<sequence>MAVPSDDWNPGAYGRFRGLRLRPALDLLAQVGDLPPGPVVDLGCGTGAAGPALAARFAGRTVLGLDASPAMLAEAGATGAYVRLVEADIADWRPQDPPALIFSNAALHWLGDHDRLMPRLAGALAPGGVLAVQMPGQGDAPSHRLAREVAARLWGAAPAAVRVEDPAWYARRLAPLGAVEAWETTYLQPLSPAAEGHPVRLFTQSTLLRPILAERDAAETAAFLRAYDAALADAYPPEPDGPVLFPFRRVFFTLRRA</sequence>
<dbReference type="PANTHER" id="PTHR43861">
    <property type="entry name" value="TRANS-ACONITATE 2-METHYLTRANSFERASE-RELATED"/>
    <property type="match status" value="1"/>
</dbReference>
<dbReference type="InterPro" id="IPR023149">
    <property type="entry name" value="Trans_acon_MeTrfase_C"/>
</dbReference>
<keyword evidence="5" id="KW-1185">Reference proteome</keyword>
<protein>
    <submittedName>
        <fullName evidence="4">Methyltransferase domain-containing protein</fullName>
    </submittedName>
</protein>
<reference evidence="4 5" key="1">
    <citation type="submission" date="2023-09" db="EMBL/GenBank/DDBJ databases">
        <title>Xinfangfangia sedmenti sp. nov., isolated the sedment.</title>
        <authorList>
            <person name="Xu L."/>
        </authorList>
    </citation>
    <scope>NUCLEOTIDE SEQUENCE [LARGE SCALE GENOMIC DNA]</scope>
    <source>
        <strain evidence="4 5">LG-4</strain>
    </source>
</reference>
<dbReference type="GO" id="GO:0032259">
    <property type="term" value="P:methylation"/>
    <property type="evidence" value="ECO:0007669"/>
    <property type="project" value="UniProtKB-KW"/>
</dbReference>
<keyword evidence="2" id="KW-0808">Transferase</keyword>
<dbReference type="CDD" id="cd02440">
    <property type="entry name" value="AdoMet_MTases"/>
    <property type="match status" value="1"/>
</dbReference>
<dbReference type="RefSeq" id="WP_310458240.1">
    <property type="nucleotide sequence ID" value="NZ_JAVKPH010000020.1"/>
</dbReference>
<dbReference type="Gene3D" id="3.40.50.150">
    <property type="entry name" value="Vaccinia Virus protein VP39"/>
    <property type="match status" value="1"/>
</dbReference>
<dbReference type="InterPro" id="IPR041698">
    <property type="entry name" value="Methyltransf_25"/>
</dbReference>
<accession>A0ABU1FB18</accession>
<organism evidence="4 5">
    <name type="scientific">Ruixingdingia sedimenti</name>
    <dbReference type="NCBI Taxonomy" id="3073604"/>
    <lineage>
        <taxon>Bacteria</taxon>
        <taxon>Pseudomonadati</taxon>
        <taxon>Pseudomonadota</taxon>
        <taxon>Alphaproteobacteria</taxon>
        <taxon>Rhodobacterales</taxon>
        <taxon>Paracoccaceae</taxon>
        <taxon>Ruixingdingia</taxon>
    </lineage>
</organism>
<dbReference type="InterPro" id="IPR029063">
    <property type="entry name" value="SAM-dependent_MTases_sf"/>
</dbReference>
<proteinExistence type="predicted"/>
<dbReference type="SUPFAM" id="SSF53335">
    <property type="entry name" value="S-adenosyl-L-methionine-dependent methyltransferases"/>
    <property type="match status" value="1"/>
</dbReference>
<evidence type="ECO:0000256" key="2">
    <source>
        <dbReference type="ARBA" id="ARBA00022679"/>
    </source>
</evidence>
<dbReference type="Gene3D" id="1.10.150.290">
    <property type="entry name" value="S-adenosyl-L-methionine-dependent methyltransferases"/>
    <property type="match status" value="1"/>
</dbReference>
<dbReference type="GO" id="GO:0008168">
    <property type="term" value="F:methyltransferase activity"/>
    <property type="evidence" value="ECO:0007669"/>
    <property type="project" value="UniProtKB-KW"/>
</dbReference>
<evidence type="ECO:0000313" key="5">
    <source>
        <dbReference type="Proteomes" id="UP001247754"/>
    </source>
</evidence>
<name>A0ABU1FB18_9RHOB</name>
<keyword evidence="1 4" id="KW-0489">Methyltransferase</keyword>
<dbReference type="EMBL" id="JAVKPH010000020">
    <property type="protein sequence ID" value="MDR5654071.1"/>
    <property type="molecule type" value="Genomic_DNA"/>
</dbReference>
<evidence type="ECO:0000259" key="3">
    <source>
        <dbReference type="Pfam" id="PF13649"/>
    </source>
</evidence>
<feature type="domain" description="Methyltransferase" evidence="3">
    <location>
        <begin position="39"/>
        <end position="128"/>
    </location>
</feature>
<dbReference type="PANTHER" id="PTHR43861:SF1">
    <property type="entry name" value="TRANS-ACONITATE 2-METHYLTRANSFERASE"/>
    <property type="match status" value="1"/>
</dbReference>
<gene>
    <name evidence="4" type="ORF">RGD00_15765</name>
</gene>
<evidence type="ECO:0000313" key="4">
    <source>
        <dbReference type="EMBL" id="MDR5654071.1"/>
    </source>
</evidence>
<dbReference type="Proteomes" id="UP001247754">
    <property type="component" value="Unassembled WGS sequence"/>
</dbReference>
<comment type="caution">
    <text evidence="4">The sequence shown here is derived from an EMBL/GenBank/DDBJ whole genome shotgun (WGS) entry which is preliminary data.</text>
</comment>
<dbReference type="Pfam" id="PF13649">
    <property type="entry name" value="Methyltransf_25"/>
    <property type="match status" value="1"/>
</dbReference>
<evidence type="ECO:0000256" key="1">
    <source>
        <dbReference type="ARBA" id="ARBA00022603"/>
    </source>
</evidence>